<comment type="caution">
    <text evidence="4">The sequence shown here is derived from an EMBL/GenBank/DDBJ whole genome shotgun (WGS) entry which is preliminary data.</text>
</comment>
<evidence type="ECO:0000313" key="5">
    <source>
        <dbReference type="Proteomes" id="UP000253472"/>
    </source>
</evidence>
<accession>A0A367YHA7</accession>
<evidence type="ECO:0000256" key="1">
    <source>
        <dbReference type="ARBA" id="ARBA00005521"/>
    </source>
</evidence>
<dbReference type="Gene3D" id="1.10.472.80">
    <property type="entry name" value="Ypt/Rab-GAP domain of gyp1p, domain 3"/>
    <property type="match status" value="1"/>
</dbReference>
<dbReference type="InterPro" id="IPR000195">
    <property type="entry name" value="Rab-GAP-TBC_dom"/>
</dbReference>
<comment type="similarity">
    <text evidence="1">Belongs to the OCA5 family.</text>
</comment>
<dbReference type="SMART" id="SM00164">
    <property type="entry name" value="TBC"/>
    <property type="match status" value="1"/>
</dbReference>
<proteinExistence type="inferred from homology"/>
<dbReference type="InterPro" id="IPR050302">
    <property type="entry name" value="Rab_GAP_TBC_domain"/>
</dbReference>
<dbReference type="PANTHER" id="PTHR47219">
    <property type="entry name" value="RAB GTPASE-ACTIVATING PROTEIN 1-LIKE"/>
    <property type="match status" value="1"/>
</dbReference>
<protein>
    <recommendedName>
        <fullName evidence="2">Oxidant-induced cell-cycle arrest protein 5</fullName>
    </recommendedName>
</protein>
<dbReference type="OrthoDB" id="294251at2759"/>
<dbReference type="Pfam" id="PF00566">
    <property type="entry name" value="RabGAP-TBC"/>
    <property type="match status" value="1"/>
</dbReference>
<dbReference type="GO" id="GO:0005096">
    <property type="term" value="F:GTPase activator activity"/>
    <property type="evidence" value="ECO:0007669"/>
    <property type="project" value="TreeGrafter"/>
</dbReference>
<keyword evidence="5" id="KW-1185">Reference proteome</keyword>
<dbReference type="SUPFAM" id="SSF47923">
    <property type="entry name" value="Ypt/Rab-GAP domain of gyp1p"/>
    <property type="match status" value="2"/>
</dbReference>
<dbReference type="STRING" id="5486.A0A367YHA7"/>
<dbReference type="Gene3D" id="1.10.8.270">
    <property type="entry name" value="putative rabgap domain of human tbc1 domain family member 14 like domains"/>
    <property type="match status" value="1"/>
</dbReference>
<dbReference type="GO" id="GO:0030427">
    <property type="term" value="C:site of polarized growth"/>
    <property type="evidence" value="ECO:0007669"/>
    <property type="project" value="UniProtKB-ARBA"/>
</dbReference>
<name>A0A367YHA7_9ASCO</name>
<dbReference type="GO" id="GO:0031267">
    <property type="term" value="F:small GTPase binding"/>
    <property type="evidence" value="ECO:0007669"/>
    <property type="project" value="TreeGrafter"/>
</dbReference>
<evidence type="ECO:0000259" key="3">
    <source>
        <dbReference type="PROSITE" id="PS50086"/>
    </source>
</evidence>
<dbReference type="AlphaFoldDB" id="A0A367YHA7"/>
<reference evidence="4 5" key="1">
    <citation type="submission" date="2018-06" db="EMBL/GenBank/DDBJ databases">
        <title>Whole genome sequencing of Candida tropicalis (genome annotated by CSBL at Korea University).</title>
        <authorList>
            <person name="Ahn J."/>
        </authorList>
    </citation>
    <scope>NUCLEOTIDE SEQUENCE [LARGE SCALE GENOMIC DNA]</scope>
    <source>
        <strain evidence="4 5">ATCC 20962</strain>
    </source>
</reference>
<organism evidence="4 5">
    <name type="scientific">Candida viswanathii</name>
    <dbReference type="NCBI Taxonomy" id="5486"/>
    <lineage>
        <taxon>Eukaryota</taxon>
        <taxon>Fungi</taxon>
        <taxon>Dikarya</taxon>
        <taxon>Ascomycota</taxon>
        <taxon>Saccharomycotina</taxon>
        <taxon>Pichiomycetes</taxon>
        <taxon>Debaryomycetaceae</taxon>
        <taxon>Candida/Lodderomyces clade</taxon>
        <taxon>Candida</taxon>
    </lineage>
</organism>
<dbReference type="EMBL" id="QLNQ01000021">
    <property type="protein sequence ID" value="RCK65228.1"/>
    <property type="molecule type" value="Genomic_DNA"/>
</dbReference>
<evidence type="ECO:0000313" key="4">
    <source>
        <dbReference type="EMBL" id="RCK65228.1"/>
    </source>
</evidence>
<dbReference type="PANTHER" id="PTHR47219:SF20">
    <property type="entry name" value="TBC1 DOMAIN FAMILY MEMBER 2B"/>
    <property type="match status" value="1"/>
</dbReference>
<feature type="domain" description="Rab-GAP TBC" evidence="3">
    <location>
        <begin position="65"/>
        <end position="276"/>
    </location>
</feature>
<dbReference type="Proteomes" id="UP000253472">
    <property type="component" value="Unassembled WGS sequence"/>
</dbReference>
<dbReference type="FunFam" id="1.10.8.270:FF:000016">
    <property type="entry name" value="TBC1 domain family member 2A"/>
    <property type="match status" value="1"/>
</dbReference>
<evidence type="ECO:0000256" key="2">
    <source>
        <dbReference type="ARBA" id="ARBA00019144"/>
    </source>
</evidence>
<sequence length="434" mass="50278">MEVIDIYTEDTEDEIQVDDYGFKSNPDNEPHTDKNIEQKWKQLMKSPETFPPKSKKTKQMIRKNGFPPSLRGEAWFFYAGGAEKLKKGVYEKSLNVTTNKYKDVIERDLYRTFPDNIYFNSIEKTTDDDQTTVEDPPLIQSLRRVLVAFAQYRPKIGYCQSLNFIAGLLLLFMNEEKSFWMLVILTEKIIPNVHLENLEGVHTDQGVLMLCVKEYIPQLWQVLGKNFDGEALSEDKILTRLPPVTLVTSSWFMSLFVGILPIETTLRVWDIIWYEGSKTIFRISLTILKLCLDSPEFKAKQVQQQGNGGTETELIELIQLLQNFPKKITDPNLLIDCCYKKIGGYGFGSLSQDEINKCREFVSKQRKTLNKKLEQQSLTGTTEEEKRKLMNGELDIHEVYGFHRRPMMSGMVWNKNITNKMKKKFNTTGKNEIA</sequence>
<dbReference type="PROSITE" id="PS50086">
    <property type="entry name" value="TBC_RABGAP"/>
    <property type="match status" value="1"/>
</dbReference>
<gene>
    <name evidence="4" type="primary">gyp3</name>
    <name evidence="4" type="ORF">Cantr_00909</name>
</gene>
<dbReference type="InterPro" id="IPR035969">
    <property type="entry name" value="Rab-GAP_TBC_sf"/>
</dbReference>